<dbReference type="EMBL" id="BFAZ01000009">
    <property type="protein sequence ID" value="GBF42409.1"/>
    <property type="molecule type" value="Genomic_DNA"/>
</dbReference>
<dbReference type="PROSITE" id="PS51257">
    <property type="entry name" value="PROKAR_LIPOPROTEIN"/>
    <property type="match status" value="1"/>
</dbReference>
<dbReference type="OrthoDB" id="335758at2"/>
<accession>A0A2P2DCP9</accession>
<keyword evidence="1" id="KW-0449">Lipoprotein</keyword>
<gene>
    <name evidence="1" type="ORF">LPTSP2_16960</name>
</gene>
<organism evidence="1 2">
    <name type="scientific">Leptospira ellinghausenii</name>
    <dbReference type="NCBI Taxonomy" id="1917822"/>
    <lineage>
        <taxon>Bacteria</taxon>
        <taxon>Pseudomonadati</taxon>
        <taxon>Spirochaetota</taxon>
        <taxon>Spirochaetia</taxon>
        <taxon>Leptospirales</taxon>
        <taxon>Leptospiraceae</taxon>
        <taxon>Leptospira</taxon>
    </lineage>
</organism>
<keyword evidence="2" id="KW-1185">Reference proteome</keyword>
<dbReference type="Proteomes" id="UP000245206">
    <property type="component" value="Unassembled WGS sequence"/>
</dbReference>
<evidence type="ECO:0000313" key="2">
    <source>
        <dbReference type="Proteomes" id="UP000245206"/>
    </source>
</evidence>
<dbReference type="RefSeq" id="WP_108959533.1">
    <property type="nucleotide sequence ID" value="NZ_BFAZ01000009.1"/>
</dbReference>
<sequence length="176" mass="19621">MKVIKDFKNRALSFFLNLILLFCLVSSCKEESNNSSVIPLSLITIAKEAENLEKLNQCMGRVPGQVCITVVEHHPVNIRQIEVVQGGTQIAMVDATNVPITDAMCYVYYNIELGNGTPYRRAKIYLKNKDGEICGIGWEKNEGGTVDQLLNLIGEEKNLNTITKIDSIGMTLKFTH</sequence>
<dbReference type="AlphaFoldDB" id="A0A2P2DCP9"/>
<reference evidence="2" key="1">
    <citation type="journal article" date="2019" name="Microbiol. Immunol.">
        <title>Molecular and phenotypic characterization of Leptospira johnsonii sp. nov., Leptospira ellinghausenii sp. nov. and Leptospira ryugenii sp. nov. isolated from soil and water in Japan.</title>
        <authorList>
            <person name="Masuzawa T."/>
            <person name="Saito M."/>
            <person name="Nakao R."/>
            <person name="Nikaido Y."/>
            <person name="Matsumoto M."/>
            <person name="Ogawa M."/>
            <person name="Yokoyama M."/>
            <person name="Hidaka Y."/>
            <person name="Tomita J."/>
            <person name="Sakakibara K."/>
            <person name="Suzuki K."/>
            <person name="Yasuda S."/>
            <person name="Sato H."/>
            <person name="Yamaguchi M."/>
            <person name="Yoshida S.I."/>
            <person name="Koizumi N."/>
            <person name="Kawamura Y."/>
        </authorList>
    </citation>
    <scope>NUCLEOTIDE SEQUENCE [LARGE SCALE GENOMIC DNA]</scope>
    <source>
        <strain evidence="2">E18</strain>
    </source>
</reference>
<comment type="caution">
    <text evidence="1">The sequence shown here is derived from an EMBL/GenBank/DDBJ whole genome shotgun (WGS) entry which is preliminary data.</text>
</comment>
<protein>
    <submittedName>
        <fullName evidence="1">Putative lipoprotein</fullName>
    </submittedName>
</protein>
<proteinExistence type="predicted"/>
<name>A0A2P2DCP9_9LEPT</name>
<evidence type="ECO:0000313" key="1">
    <source>
        <dbReference type="EMBL" id="GBF42409.1"/>
    </source>
</evidence>